<sequence>MGPEETKEFQRQVDGLFGKGWIKESLSPCAVPVILVPKKDGYVVRSQGIKVDESKVEAIKQWPTPTSVHEVRSFHGLAGFYRRFVKDFSTIDAPLTVVTKKNDKFC</sequence>
<dbReference type="Proteomes" id="UP001652660">
    <property type="component" value="Chromosome 8c"/>
</dbReference>
<organism evidence="1 2">
    <name type="scientific">Coffea arabica</name>
    <name type="common">Arabian coffee</name>
    <dbReference type="NCBI Taxonomy" id="13443"/>
    <lineage>
        <taxon>Eukaryota</taxon>
        <taxon>Viridiplantae</taxon>
        <taxon>Streptophyta</taxon>
        <taxon>Embryophyta</taxon>
        <taxon>Tracheophyta</taxon>
        <taxon>Spermatophyta</taxon>
        <taxon>Magnoliopsida</taxon>
        <taxon>eudicotyledons</taxon>
        <taxon>Gunneridae</taxon>
        <taxon>Pentapetalae</taxon>
        <taxon>asterids</taxon>
        <taxon>lamiids</taxon>
        <taxon>Gentianales</taxon>
        <taxon>Rubiaceae</taxon>
        <taxon>Ixoroideae</taxon>
        <taxon>Gardenieae complex</taxon>
        <taxon>Bertiereae - Coffeeae clade</taxon>
        <taxon>Coffeeae</taxon>
        <taxon>Coffea</taxon>
    </lineage>
</organism>
<gene>
    <name evidence="2" type="primary">LOC140013402</name>
</gene>
<evidence type="ECO:0000313" key="1">
    <source>
        <dbReference type="Proteomes" id="UP001652660"/>
    </source>
</evidence>
<dbReference type="Gene3D" id="3.10.10.10">
    <property type="entry name" value="HIV Type 1 Reverse Transcriptase, subunit A, domain 1"/>
    <property type="match status" value="1"/>
</dbReference>
<dbReference type="PANTHER" id="PTHR35046:SF9">
    <property type="entry name" value="RNA-DIRECTED DNA POLYMERASE"/>
    <property type="match status" value="1"/>
</dbReference>
<dbReference type="RefSeq" id="XP_071918774.1">
    <property type="nucleotide sequence ID" value="XM_072062673.1"/>
</dbReference>
<dbReference type="Gene3D" id="3.30.70.270">
    <property type="match status" value="1"/>
</dbReference>
<keyword evidence="1" id="KW-1185">Reference proteome</keyword>
<protein>
    <submittedName>
        <fullName evidence="2">Uncharacterized mitochondrial protein AtMg00860-like</fullName>
    </submittedName>
</protein>
<name>A0ABM4VGX0_COFAR</name>
<dbReference type="InterPro" id="IPR043128">
    <property type="entry name" value="Rev_trsase/Diguanyl_cyclase"/>
</dbReference>
<accession>A0ABM4VGX0</accession>
<evidence type="ECO:0000313" key="2">
    <source>
        <dbReference type="RefSeq" id="XP_071918774.1"/>
    </source>
</evidence>
<dbReference type="PANTHER" id="PTHR35046">
    <property type="entry name" value="ZINC KNUCKLE (CCHC-TYPE) FAMILY PROTEIN"/>
    <property type="match status" value="1"/>
</dbReference>
<dbReference type="SUPFAM" id="SSF56672">
    <property type="entry name" value="DNA/RNA polymerases"/>
    <property type="match status" value="2"/>
</dbReference>
<reference evidence="2" key="1">
    <citation type="submission" date="2025-08" db="UniProtKB">
        <authorList>
            <consortium name="RefSeq"/>
        </authorList>
    </citation>
    <scope>IDENTIFICATION</scope>
    <source>
        <tissue evidence="2">Leaves</tissue>
    </source>
</reference>
<dbReference type="GeneID" id="140013402"/>
<dbReference type="InterPro" id="IPR043502">
    <property type="entry name" value="DNA/RNA_pol_sf"/>
</dbReference>
<proteinExistence type="predicted"/>